<dbReference type="NCBIfam" id="TIGR00051">
    <property type="entry name" value="YbgC/FadM family acyl-CoA thioesterase"/>
    <property type="match status" value="1"/>
</dbReference>
<dbReference type="InterPro" id="IPR006684">
    <property type="entry name" value="YbgC/YbaW"/>
</dbReference>
<dbReference type="OrthoDB" id="9808429at2"/>
<keyword evidence="2" id="KW-0378">Hydrolase</keyword>
<gene>
    <name evidence="3" type="ORF">C7450_104341</name>
</gene>
<comment type="similarity">
    <text evidence="1">Belongs to the 4-hydroxybenzoyl-CoA thioesterase family.</text>
</comment>
<dbReference type="CDD" id="cd00586">
    <property type="entry name" value="4HBT"/>
    <property type="match status" value="1"/>
</dbReference>
<evidence type="ECO:0000313" key="3">
    <source>
        <dbReference type="EMBL" id="PXW60288.1"/>
    </source>
</evidence>
<dbReference type="PROSITE" id="PS01328">
    <property type="entry name" value="4HBCOA_THIOESTERASE"/>
    <property type="match status" value="1"/>
</dbReference>
<dbReference type="InterPro" id="IPR008272">
    <property type="entry name" value="HB-CoA_thioesterase_AS"/>
</dbReference>
<dbReference type="RefSeq" id="WP_110374613.1">
    <property type="nucleotide sequence ID" value="NZ_CAKNFM010000006.1"/>
</dbReference>
<protein>
    <submittedName>
        <fullName evidence="3">(3S)-malyl-CoA thioesterase</fullName>
    </submittedName>
</protein>
<dbReference type="Pfam" id="PF13279">
    <property type="entry name" value="4HBT_2"/>
    <property type="match status" value="1"/>
</dbReference>
<accession>A0A2V3UBV5</accession>
<dbReference type="PANTHER" id="PTHR31793">
    <property type="entry name" value="4-HYDROXYBENZOYL-COA THIOESTERASE FAMILY MEMBER"/>
    <property type="match status" value="1"/>
</dbReference>
<dbReference type="PIRSF" id="PIRSF003230">
    <property type="entry name" value="YbgC"/>
    <property type="match status" value="1"/>
</dbReference>
<dbReference type="EMBL" id="QJJK01000004">
    <property type="protein sequence ID" value="PXW60288.1"/>
    <property type="molecule type" value="Genomic_DNA"/>
</dbReference>
<proteinExistence type="inferred from homology"/>
<dbReference type="SUPFAM" id="SSF54637">
    <property type="entry name" value="Thioesterase/thiol ester dehydrase-isomerase"/>
    <property type="match status" value="1"/>
</dbReference>
<dbReference type="PANTHER" id="PTHR31793:SF37">
    <property type="entry name" value="ACYL-COA THIOESTER HYDROLASE YBGC"/>
    <property type="match status" value="1"/>
</dbReference>
<dbReference type="Proteomes" id="UP000248021">
    <property type="component" value="Unassembled WGS sequence"/>
</dbReference>
<keyword evidence="4" id="KW-1185">Reference proteome</keyword>
<evidence type="ECO:0000256" key="2">
    <source>
        <dbReference type="ARBA" id="ARBA00022801"/>
    </source>
</evidence>
<dbReference type="InterPro" id="IPR014166">
    <property type="entry name" value="Tol-Pal_acyl-CoA_thioesterase"/>
</dbReference>
<dbReference type="InterPro" id="IPR029069">
    <property type="entry name" value="HotDog_dom_sf"/>
</dbReference>
<comment type="caution">
    <text evidence="3">The sequence shown here is derived from an EMBL/GenBank/DDBJ whole genome shotgun (WGS) entry which is preliminary data.</text>
</comment>
<name>A0A2V3UBV5_9HYPH</name>
<reference evidence="3 4" key="1">
    <citation type="submission" date="2018-05" db="EMBL/GenBank/DDBJ databases">
        <title>Genomic Encyclopedia of Type Strains, Phase IV (KMG-IV): sequencing the most valuable type-strain genomes for metagenomic binning, comparative biology and taxonomic classification.</title>
        <authorList>
            <person name="Goeker M."/>
        </authorList>
    </citation>
    <scope>NUCLEOTIDE SEQUENCE [LARGE SCALE GENOMIC DNA]</scope>
    <source>
        <strain evidence="3 4">DSM 6462</strain>
    </source>
</reference>
<evidence type="ECO:0000256" key="1">
    <source>
        <dbReference type="ARBA" id="ARBA00005953"/>
    </source>
</evidence>
<dbReference type="GO" id="GO:0047617">
    <property type="term" value="F:fatty acyl-CoA hydrolase activity"/>
    <property type="evidence" value="ECO:0007669"/>
    <property type="project" value="TreeGrafter"/>
</dbReference>
<dbReference type="Gene3D" id="3.10.129.10">
    <property type="entry name" value="Hotdog Thioesterase"/>
    <property type="match status" value="1"/>
</dbReference>
<dbReference type="InterPro" id="IPR050563">
    <property type="entry name" value="4-hydroxybenzoyl-CoA_TE"/>
</dbReference>
<sequence>MSETQRTDFSYLAGQLSDGVHRLPVRIYYEDTDFSGIVYHAGYLRFLERGRTDFLRLAGVDQSVLHDEGQGLAFAVRRMTIDFIRPARMDDVVEVETRMAEVRGASLVIAQAITRGNDVIVTADVRVALIRGGAPARIPEALRRILSGGNTP</sequence>
<dbReference type="NCBIfam" id="TIGR02799">
    <property type="entry name" value="thio_ybgC"/>
    <property type="match status" value="1"/>
</dbReference>
<evidence type="ECO:0000313" key="4">
    <source>
        <dbReference type="Proteomes" id="UP000248021"/>
    </source>
</evidence>
<dbReference type="FunFam" id="3.10.129.10:FF:000004">
    <property type="entry name" value="Tol-pal system-associated acyl-CoA thioesterase"/>
    <property type="match status" value="1"/>
</dbReference>
<dbReference type="AlphaFoldDB" id="A0A2V3UBV5"/>
<organism evidence="3 4">
    <name type="scientific">Chelatococcus asaccharovorans</name>
    <dbReference type="NCBI Taxonomy" id="28210"/>
    <lineage>
        <taxon>Bacteria</taxon>
        <taxon>Pseudomonadati</taxon>
        <taxon>Pseudomonadota</taxon>
        <taxon>Alphaproteobacteria</taxon>
        <taxon>Hyphomicrobiales</taxon>
        <taxon>Chelatococcaceae</taxon>
        <taxon>Chelatococcus</taxon>
    </lineage>
</organism>